<sequence length="409" mass="45908">MKKARRESKRQTPLFAYRTAREFVPAYKRQDENKYRHDTFYFRGGSSRLADLENAVAKLTGVDKGHLALTTSGMSAFITALDTAALTRGDVVIHGTVEYGQIYNYLNIDLRERGVIPIEVNVGDSSALASVLKQTVARYSKERIKVIFLETVGNGPDMPVLDIERFLSLPILRKIDPLILVDNTLPTSSIISLAPYLKRSPLKVVALESATKFYLFNQDLGGILFTYRDDLLQKLLTKRKRSGATPGPSLIERFEQLLPRTKTQFDRRNTLTMQNTKFLAEACNETQGSDNVFTVGYPTLPQHDNRTYVQKKYRDGIAPVFFISTLKNSFCTTEELFYALEEEGAFKGTFIAESFGFERTSVSYSPRCGGYIRVAGGLESVKGIGKIAKQLQRTLSAVYERPAGAARRK</sequence>
<evidence type="ECO:0000256" key="1">
    <source>
        <dbReference type="ARBA" id="ARBA00001933"/>
    </source>
</evidence>
<proteinExistence type="inferred from homology"/>
<dbReference type="Pfam" id="PF01053">
    <property type="entry name" value="Cys_Met_Meta_PP"/>
    <property type="match status" value="1"/>
</dbReference>
<dbReference type="SUPFAM" id="SSF53383">
    <property type="entry name" value="PLP-dependent transferases"/>
    <property type="match status" value="1"/>
</dbReference>
<evidence type="ECO:0000256" key="3">
    <source>
        <dbReference type="RuleBase" id="RU362118"/>
    </source>
</evidence>
<name>A0A1F6CU77_9BACT</name>
<dbReference type="GO" id="GO:0019346">
    <property type="term" value="P:transsulfuration"/>
    <property type="evidence" value="ECO:0007669"/>
    <property type="project" value="InterPro"/>
</dbReference>
<dbReference type="AlphaFoldDB" id="A0A1F6CU77"/>
<evidence type="ECO:0008006" key="6">
    <source>
        <dbReference type="Google" id="ProtNLM"/>
    </source>
</evidence>
<evidence type="ECO:0000313" key="5">
    <source>
        <dbReference type="Proteomes" id="UP000176863"/>
    </source>
</evidence>
<dbReference type="InterPro" id="IPR015424">
    <property type="entry name" value="PyrdxlP-dep_Trfase"/>
</dbReference>
<keyword evidence="2 3" id="KW-0663">Pyridoxal phosphate</keyword>
<dbReference type="GO" id="GO:0016846">
    <property type="term" value="F:carbon-sulfur lyase activity"/>
    <property type="evidence" value="ECO:0007669"/>
    <property type="project" value="TreeGrafter"/>
</dbReference>
<dbReference type="STRING" id="1798480.A2851_05370"/>
<dbReference type="InterPro" id="IPR015421">
    <property type="entry name" value="PyrdxlP-dep_Trfase_major"/>
</dbReference>
<dbReference type="EMBL" id="MFKT01000029">
    <property type="protein sequence ID" value="OGG52442.1"/>
    <property type="molecule type" value="Genomic_DNA"/>
</dbReference>
<dbReference type="GO" id="GO:0005737">
    <property type="term" value="C:cytoplasm"/>
    <property type="evidence" value="ECO:0007669"/>
    <property type="project" value="TreeGrafter"/>
</dbReference>
<dbReference type="GO" id="GO:0030170">
    <property type="term" value="F:pyridoxal phosphate binding"/>
    <property type="evidence" value="ECO:0007669"/>
    <property type="project" value="InterPro"/>
</dbReference>
<comment type="cofactor">
    <cofactor evidence="1 3">
        <name>pyridoxal 5'-phosphate</name>
        <dbReference type="ChEBI" id="CHEBI:597326"/>
    </cofactor>
</comment>
<comment type="caution">
    <text evidence="4">The sequence shown here is derived from an EMBL/GenBank/DDBJ whole genome shotgun (WGS) entry which is preliminary data.</text>
</comment>
<dbReference type="InterPro" id="IPR000277">
    <property type="entry name" value="Cys/Met-Metab_PyrdxlP-dep_enz"/>
</dbReference>
<gene>
    <name evidence="4" type="ORF">A2851_05370</name>
</gene>
<dbReference type="Proteomes" id="UP000176863">
    <property type="component" value="Unassembled WGS sequence"/>
</dbReference>
<evidence type="ECO:0000256" key="2">
    <source>
        <dbReference type="ARBA" id="ARBA00022898"/>
    </source>
</evidence>
<accession>A0A1F6CU77</accession>
<dbReference type="Gene3D" id="3.40.640.10">
    <property type="entry name" value="Type I PLP-dependent aspartate aminotransferase-like (Major domain)"/>
    <property type="match status" value="1"/>
</dbReference>
<reference evidence="4 5" key="1">
    <citation type="journal article" date="2016" name="Nat. Commun.">
        <title>Thousands of microbial genomes shed light on interconnected biogeochemical processes in an aquifer system.</title>
        <authorList>
            <person name="Anantharaman K."/>
            <person name="Brown C.T."/>
            <person name="Hug L.A."/>
            <person name="Sharon I."/>
            <person name="Castelle C.J."/>
            <person name="Probst A.J."/>
            <person name="Thomas B.C."/>
            <person name="Singh A."/>
            <person name="Wilkins M.J."/>
            <person name="Karaoz U."/>
            <person name="Brodie E.L."/>
            <person name="Williams K.H."/>
            <person name="Hubbard S.S."/>
            <person name="Banfield J.F."/>
        </authorList>
    </citation>
    <scope>NUCLEOTIDE SEQUENCE [LARGE SCALE GENOMIC DNA]</scope>
</reference>
<protein>
    <recommendedName>
        <fullName evidence="6">Cystathionine gamma-synthase</fullName>
    </recommendedName>
</protein>
<evidence type="ECO:0000313" key="4">
    <source>
        <dbReference type="EMBL" id="OGG52442.1"/>
    </source>
</evidence>
<organism evidence="4 5">
    <name type="scientific">Candidatus Kaiserbacteria bacterium RIFCSPHIGHO2_01_FULL_53_29</name>
    <dbReference type="NCBI Taxonomy" id="1798480"/>
    <lineage>
        <taxon>Bacteria</taxon>
        <taxon>Candidatus Kaiseribacteriota</taxon>
    </lineage>
</organism>
<comment type="similarity">
    <text evidence="3">Belongs to the trans-sulfuration enzymes family.</text>
</comment>
<dbReference type="PANTHER" id="PTHR11808">
    <property type="entry name" value="TRANS-SULFURATION ENZYME FAMILY MEMBER"/>
    <property type="match status" value="1"/>
</dbReference>